<feature type="transmembrane region" description="Helical" evidence="10">
    <location>
        <begin position="123"/>
        <end position="147"/>
    </location>
</feature>
<feature type="domain" description="Cation efflux protein transmembrane" evidence="11">
    <location>
        <begin position="61"/>
        <end position="252"/>
    </location>
</feature>
<dbReference type="NCBIfam" id="TIGR01297">
    <property type="entry name" value="CDF"/>
    <property type="match status" value="1"/>
</dbReference>
<feature type="transmembrane region" description="Helical" evidence="10">
    <location>
        <begin position="159"/>
        <end position="178"/>
    </location>
</feature>
<feature type="transmembrane region" description="Helical" evidence="10">
    <location>
        <begin position="93"/>
        <end position="111"/>
    </location>
</feature>
<keyword evidence="5" id="KW-0862">Zinc</keyword>
<evidence type="ECO:0000259" key="12">
    <source>
        <dbReference type="Pfam" id="PF16916"/>
    </source>
</evidence>
<sequence length="358" mass="38654">MTPKPLQDSKQPTGAHLDDPHDPHHEQPNAHGHGNNHRHDNADHNHSHSHSHSHTDNQHIVTIAFAIIASYMIVEVIGGYITGSLALLSDAGHMFSDAVSLAMTLFAFIIGKKSATSHKTFGYRRFEILIALINGLTLLIISAGIIYEAVLRFQQPPQIATTGMLVISTIGLIVNLVVAKLMHGGDTDNLNMKSAYLHVLSDLLGSVAAIIAAIVIMLFGWVWADAAVSILVALLIVRSGYAVVKNAAHILMEGAPNHIDQSVIIDTLSAHPNVLSVHDLHVWTITSGLHSLSCHIIVPSSLTLQQTDALLSDLQHELQHLGIGHSTIQFESDLHAHSAQFNCDITSTPPVHAHAHAH</sequence>
<evidence type="ECO:0000256" key="3">
    <source>
        <dbReference type="ARBA" id="ARBA00022448"/>
    </source>
</evidence>
<keyword evidence="5" id="KW-0864">Zinc transport</keyword>
<organism evidence="13 14">
    <name type="scientific">Moraxella tetraodonis</name>
    <dbReference type="NCBI Taxonomy" id="2767221"/>
    <lineage>
        <taxon>Bacteria</taxon>
        <taxon>Pseudomonadati</taxon>
        <taxon>Pseudomonadota</taxon>
        <taxon>Gammaproteobacteria</taxon>
        <taxon>Moraxellales</taxon>
        <taxon>Moraxellaceae</taxon>
        <taxon>Moraxella</taxon>
    </lineage>
</organism>
<evidence type="ECO:0000256" key="7">
    <source>
        <dbReference type="ARBA" id="ARBA00023065"/>
    </source>
</evidence>
<dbReference type="SUPFAM" id="SSF161111">
    <property type="entry name" value="Cation efflux protein transmembrane domain-like"/>
    <property type="match status" value="1"/>
</dbReference>
<feature type="domain" description="Cation efflux protein cytoplasmic" evidence="12">
    <location>
        <begin position="256"/>
        <end position="332"/>
    </location>
</feature>
<evidence type="ECO:0000313" key="13">
    <source>
        <dbReference type="EMBL" id="MCG8147248.1"/>
    </source>
</evidence>
<feature type="transmembrane region" description="Helical" evidence="10">
    <location>
        <begin position="60"/>
        <end position="81"/>
    </location>
</feature>
<keyword evidence="7" id="KW-0406">Ion transport</keyword>
<dbReference type="InterPro" id="IPR036837">
    <property type="entry name" value="Cation_efflux_CTD_sf"/>
</dbReference>
<evidence type="ECO:0000259" key="11">
    <source>
        <dbReference type="Pfam" id="PF01545"/>
    </source>
</evidence>
<evidence type="ECO:0000313" key="14">
    <source>
        <dbReference type="Proteomes" id="UP001139238"/>
    </source>
</evidence>
<evidence type="ECO:0000256" key="8">
    <source>
        <dbReference type="ARBA" id="ARBA00023136"/>
    </source>
</evidence>
<proteinExistence type="inferred from homology"/>
<dbReference type="InterPro" id="IPR002524">
    <property type="entry name" value="Cation_efflux"/>
</dbReference>
<keyword evidence="8 10" id="KW-0472">Membrane</keyword>
<feature type="compositionally biased region" description="Basic and acidic residues" evidence="9">
    <location>
        <begin position="37"/>
        <end position="46"/>
    </location>
</feature>
<evidence type="ECO:0000256" key="1">
    <source>
        <dbReference type="ARBA" id="ARBA00004141"/>
    </source>
</evidence>
<keyword evidence="4 10" id="KW-0812">Transmembrane</keyword>
<dbReference type="RefSeq" id="WP_239741770.1">
    <property type="nucleotide sequence ID" value="NZ_JACSYB010000001.1"/>
</dbReference>
<dbReference type="InterPro" id="IPR058533">
    <property type="entry name" value="Cation_efflux_TM"/>
</dbReference>
<evidence type="ECO:0000256" key="6">
    <source>
        <dbReference type="ARBA" id="ARBA00022989"/>
    </source>
</evidence>
<dbReference type="GO" id="GO:0005385">
    <property type="term" value="F:zinc ion transmembrane transporter activity"/>
    <property type="evidence" value="ECO:0007669"/>
    <property type="project" value="TreeGrafter"/>
</dbReference>
<dbReference type="EMBL" id="JACSYB010000001">
    <property type="protein sequence ID" value="MCG8147248.1"/>
    <property type="molecule type" value="Genomic_DNA"/>
</dbReference>
<feature type="transmembrane region" description="Helical" evidence="10">
    <location>
        <begin position="226"/>
        <end position="244"/>
    </location>
</feature>
<dbReference type="Gene3D" id="3.30.70.1350">
    <property type="entry name" value="Cation efflux protein, cytoplasmic domain"/>
    <property type="match status" value="1"/>
</dbReference>
<protein>
    <submittedName>
        <fullName evidence="13">Cation diffusion facilitator family transporter</fullName>
    </submittedName>
</protein>
<feature type="region of interest" description="Disordered" evidence="9">
    <location>
        <begin position="1"/>
        <end position="54"/>
    </location>
</feature>
<evidence type="ECO:0000256" key="2">
    <source>
        <dbReference type="ARBA" id="ARBA00008873"/>
    </source>
</evidence>
<reference evidence="13" key="1">
    <citation type="submission" date="2021-08" db="EMBL/GenBank/DDBJ databases">
        <title>Complete genome sequence of Moraxella sp strain PS-22.</title>
        <authorList>
            <person name="Das S.K."/>
        </authorList>
    </citation>
    <scope>NUCLEOTIDE SEQUENCE</scope>
    <source>
        <strain evidence="13">PS-22</strain>
    </source>
</reference>
<evidence type="ECO:0000256" key="9">
    <source>
        <dbReference type="SAM" id="MobiDB-lite"/>
    </source>
</evidence>
<keyword evidence="3" id="KW-0813">Transport</keyword>
<dbReference type="PANTHER" id="PTHR11562:SF17">
    <property type="entry name" value="RE54080P-RELATED"/>
    <property type="match status" value="1"/>
</dbReference>
<feature type="transmembrane region" description="Helical" evidence="10">
    <location>
        <begin position="199"/>
        <end position="220"/>
    </location>
</feature>
<keyword evidence="14" id="KW-1185">Reference proteome</keyword>
<dbReference type="InterPro" id="IPR027470">
    <property type="entry name" value="Cation_efflux_CTD"/>
</dbReference>
<name>A0A9X1UQN7_9GAMM</name>
<feature type="compositionally biased region" description="Basic and acidic residues" evidence="9">
    <location>
        <begin position="16"/>
        <end position="28"/>
    </location>
</feature>
<keyword evidence="6 10" id="KW-1133">Transmembrane helix</keyword>
<dbReference type="Pfam" id="PF01545">
    <property type="entry name" value="Cation_efflux"/>
    <property type="match status" value="1"/>
</dbReference>
<gene>
    <name evidence="13" type="ORF">H9W84_03790</name>
</gene>
<dbReference type="GO" id="GO:0005886">
    <property type="term" value="C:plasma membrane"/>
    <property type="evidence" value="ECO:0007669"/>
    <property type="project" value="TreeGrafter"/>
</dbReference>
<comment type="similarity">
    <text evidence="2">Belongs to the cation diffusion facilitator (CDF) transporter (TC 2.A.4) family. SLC30A subfamily.</text>
</comment>
<dbReference type="InterPro" id="IPR027469">
    <property type="entry name" value="Cation_efflux_TMD_sf"/>
</dbReference>
<accession>A0A9X1UQN7</accession>
<dbReference type="Gene3D" id="1.20.1510.10">
    <property type="entry name" value="Cation efflux protein transmembrane domain"/>
    <property type="match status" value="1"/>
</dbReference>
<evidence type="ECO:0000256" key="5">
    <source>
        <dbReference type="ARBA" id="ARBA00022906"/>
    </source>
</evidence>
<comment type="subcellular location">
    <subcellularLocation>
        <location evidence="1">Membrane</location>
        <topology evidence="1">Multi-pass membrane protein</topology>
    </subcellularLocation>
</comment>
<dbReference type="Pfam" id="PF16916">
    <property type="entry name" value="ZT_dimer"/>
    <property type="match status" value="1"/>
</dbReference>
<comment type="caution">
    <text evidence="13">The sequence shown here is derived from an EMBL/GenBank/DDBJ whole genome shotgun (WGS) entry which is preliminary data.</text>
</comment>
<dbReference type="Proteomes" id="UP001139238">
    <property type="component" value="Unassembled WGS sequence"/>
</dbReference>
<evidence type="ECO:0000256" key="10">
    <source>
        <dbReference type="SAM" id="Phobius"/>
    </source>
</evidence>
<dbReference type="SUPFAM" id="SSF160240">
    <property type="entry name" value="Cation efflux protein cytoplasmic domain-like"/>
    <property type="match status" value="1"/>
</dbReference>
<evidence type="ECO:0000256" key="4">
    <source>
        <dbReference type="ARBA" id="ARBA00022692"/>
    </source>
</evidence>
<dbReference type="AlphaFoldDB" id="A0A9X1UQN7"/>
<dbReference type="InterPro" id="IPR050681">
    <property type="entry name" value="CDF/SLC30A"/>
</dbReference>
<dbReference type="PANTHER" id="PTHR11562">
    <property type="entry name" value="CATION EFFLUX PROTEIN/ ZINC TRANSPORTER"/>
    <property type="match status" value="1"/>
</dbReference>